<sequence>MATTPHSNAFNFLSFLQHQVDPRTGQYTATISIPEINANRLCGPTLPLSLTFNPLSSLNQGFGPGWSWQLSHYNIGTSILTLNTGETLKVIDWDGPKAIFQEQKLITFNFYRESPTSYRVAHNSGLTEILVLQSSQAMPVKQYTPQGHDLSLTYDSWANGSSVVDVLNCVYDAENQVLFEVNDIGSTTLTLKLYPYLDGYNCTYLWDYVPGSLETFITLPTEDKAQWHFRYKMVRDFMCISEVTTPNGAKETIVYGDEGHGHPADVNLRLPRVTTHTVSPGSSQPDIVTHYSYVLTNASNKHNFLGYQGPGIIWFDNGLDNLYQVFGEYNYGSIQTIMSAREPVISIERTYNRFHLLTQELTQQNDNVSVVNTLYHLRPDRNFSDQPRNFQSPRIISKLWYLNSDSNTMREESERLEFDMHGNVTYRLFADGISEVSTYYLAEGEGQPTDDLFCPAHPEGFTHSLKTKKIIPAPSDYGNAPTLLFQYCYNTIKSLNPQIPDSIVQVSERRLHVTTELDPFGRQTEIYIPLQMIELSYYDTPENLLTHGRLNCQTTHVNQHARYIHFEYAEGTDEQGQPYLESRQTTTNNSDATSRHWLMRASYLSGQTIFLCDEHGVESVYLYDALGRKTYECIAPNTEFAATQNISYSLAVAEGLVTEQIITNAQGVMTRLLFDGSNRVIFKERLNTNSASRSSDFRKTYSARYDCLGHLIEETHYDWIDESNSLDLTTLFIYDDWSQLIGTIGPDGVQHYEVMDPIGLRNSDGLRERTVTQWTQAQSIPTIKQGLTRSRLSAMSKPLAIEQFDADENIVGLYEYRYDGAGNCVTEIDMRGHETHFTYDALSRLTANLLPDLTHVQHTYAAHTNDTLLAKIEVDTNGKSRVVLGTLVYDGIDRITESLVGRRRETRAYKDSQYHVSERKTLKNVPISYEYNFNLTDSPVRTTAEEDAVFEYDKTTALLTRSANSEGIREYIYNDACQLKEETWNDRSGNVIHTLLTSSLLGRQLSRVEKINDITSAISNTTYQYDDKGRMSRMVQGVLEANFTYDPFGRLHTTTTKDTHATEESVLQTTLEYDFMGREVKRSMSLNDQPLRIITQTWDIQGLLESRHLQLDGKTLLKETFAYDSRNRLTEYYCKGESLPKDDYGQAIVMQIFDFDGLDNITMSLTLFDDDSQDVCSFSYHPDDPCQLKSVSHSHPRYVADGRAFCEFTFDEDGHQLNDEFGNLLKYDSLGRLLCAEDESTGALVSSYRYDSHNQLIASQQTTETECLRMYEGLQLAGTLQDSIHTQLFRNTDRALGQQRSNNADQTLLFMTDANRSVIAHCQQETITSANYNAYGETGDWPLDSLLAFNGEAREPGSGWYLLGKGYRAYNPSLKRFHSPDSYSPFSVGGVNPYVYCLGNPLRFRDPTGHYSYGQQLDPGNPMYARTEPIAGFNWIGILVIAVSTAITAGVTVATFGTGTAAVISLIAISVDIITAGLSLGAMKNRGKASETLDNLGYLGLIPIFPVGTAKAAAGAASELAQGTLDSTLQGAARIGGEVPTTPVPAIIAANELSETIQSSVESTVDSALDGVKLTHPSSAALNVLPGRSVVSDIINIPRPNKTIRPKAIDTPPSQSTAPSKRPRIKKKRRVIIATAAREWPKPEDFVPVITTQSGIRSMPDY</sequence>
<feature type="transmembrane region" description="Helical" evidence="3">
    <location>
        <begin position="1461"/>
        <end position="1483"/>
    </location>
</feature>
<organism evidence="5 6">
    <name type="scientific">Pseudomonas endophytica</name>
    <dbReference type="NCBI Taxonomy" id="1563157"/>
    <lineage>
        <taxon>Bacteria</taxon>
        <taxon>Pseudomonadati</taxon>
        <taxon>Pseudomonadota</taxon>
        <taxon>Gammaproteobacteria</taxon>
        <taxon>Pseudomonadales</taxon>
        <taxon>Pseudomonadaceae</taxon>
        <taxon>Pseudomonas</taxon>
    </lineage>
</organism>
<dbReference type="Proteomes" id="UP000050342">
    <property type="component" value="Unassembled WGS sequence"/>
</dbReference>
<feature type="transmembrane region" description="Helical" evidence="3">
    <location>
        <begin position="1432"/>
        <end position="1454"/>
    </location>
</feature>
<reference evidence="5 6" key="1">
    <citation type="submission" date="2015-10" db="EMBL/GenBank/DDBJ databases">
        <title>Pseudomonas helleri sp. nov. and Pseudomonas weihenstephanensis sp. nov., isolated from raw cows milk.</title>
        <authorList>
            <person name="Von Neubeck M."/>
            <person name="Huptas C."/>
            <person name="Wenning M."/>
            <person name="Scherer S."/>
        </authorList>
    </citation>
    <scope>NUCLEOTIDE SEQUENCE [LARGE SCALE GENOMIC DNA]</scope>
    <source>
        <strain evidence="5 6">BSTT44</strain>
    </source>
</reference>
<feature type="domain" description="Teneurin-like YD-shell" evidence="4">
    <location>
        <begin position="1059"/>
        <end position="1383"/>
    </location>
</feature>
<evidence type="ECO:0000313" key="6">
    <source>
        <dbReference type="Proteomes" id="UP000050342"/>
    </source>
</evidence>
<dbReference type="Gene3D" id="2.180.10.10">
    <property type="entry name" value="RHS repeat-associated core"/>
    <property type="match status" value="2"/>
</dbReference>
<keyword evidence="3" id="KW-0812">Transmembrane</keyword>
<dbReference type="NCBIfam" id="TIGR01643">
    <property type="entry name" value="YD_repeat_2x"/>
    <property type="match status" value="1"/>
</dbReference>
<keyword evidence="1" id="KW-0677">Repeat</keyword>
<dbReference type="Pfam" id="PF25023">
    <property type="entry name" value="TEN_YD-shell"/>
    <property type="match status" value="1"/>
</dbReference>
<evidence type="ECO:0000313" key="5">
    <source>
        <dbReference type="EMBL" id="KQB52414.1"/>
    </source>
</evidence>
<evidence type="ECO:0000256" key="2">
    <source>
        <dbReference type="SAM" id="MobiDB-lite"/>
    </source>
</evidence>
<protein>
    <recommendedName>
        <fullName evidence="4">Teneurin-like YD-shell domain-containing protein</fullName>
    </recommendedName>
</protein>
<comment type="caution">
    <text evidence="5">The sequence shown here is derived from an EMBL/GenBank/DDBJ whole genome shotgun (WGS) entry which is preliminary data.</text>
</comment>
<feature type="region of interest" description="Disordered" evidence="2">
    <location>
        <begin position="1605"/>
        <end position="1627"/>
    </location>
</feature>
<dbReference type="InterPro" id="IPR006530">
    <property type="entry name" value="YD"/>
</dbReference>
<dbReference type="PANTHER" id="PTHR32305">
    <property type="match status" value="1"/>
</dbReference>
<evidence type="ECO:0000256" key="3">
    <source>
        <dbReference type="SAM" id="Phobius"/>
    </source>
</evidence>
<dbReference type="NCBIfam" id="TIGR03696">
    <property type="entry name" value="Rhs_assc_core"/>
    <property type="match status" value="1"/>
</dbReference>
<proteinExistence type="predicted"/>
<dbReference type="OrthoDB" id="5862074at2"/>
<evidence type="ECO:0000256" key="1">
    <source>
        <dbReference type="ARBA" id="ARBA00022737"/>
    </source>
</evidence>
<dbReference type="Pfam" id="PF05593">
    <property type="entry name" value="RHS_repeat"/>
    <property type="match status" value="1"/>
</dbReference>
<dbReference type="STRING" id="1563157.AQS70_03600"/>
<keyword evidence="6" id="KW-1185">Reference proteome</keyword>
<gene>
    <name evidence="5" type="ORF">AQS70_03600</name>
</gene>
<accession>A0A0Q0SZY2</accession>
<dbReference type="InterPro" id="IPR031325">
    <property type="entry name" value="RHS_repeat"/>
</dbReference>
<evidence type="ECO:0000259" key="4">
    <source>
        <dbReference type="Pfam" id="PF25023"/>
    </source>
</evidence>
<dbReference type="EMBL" id="LLWH01000198">
    <property type="protein sequence ID" value="KQB52414.1"/>
    <property type="molecule type" value="Genomic_DNA"/>
</dbReference>
<name>A0A0Q0SZY2_9PSED</name>
<keyword evidence="3" id="KW-0472">Membrane</keyword>
<dbReference type="InterPro" id="IPR050708">
    <property type="entry name" value="T6SS_VgrG/RHS"/>
</dbReference>
<keyword evidence="3" id="KW-1133">Transmembrane helix</keyword>
<dbReference type="PANTHER" id="PTHR32305:SF15">
    <property type="entry name" value="PROTEIN RHSA-RELATED"/>
    <property type="match status" value="1"/>
</dbReference>
<dbReference type="InterPro" id="IPR022385">
    <property type="entry name" value="Rhs_assc_core"/>
</dbReference>
<dbReference type="RefSeq" id="WP_055104091.1">
    <property type="nucleotide sequence ID" value="NZ_LLWH01000198.1"/>
</dbReference>
<dbReference type="InterPro" id="IPR056823">
    <property type="entry name" value="TEN-like_YD-shell"/>
</dbReference>